<reference evidence="3 4" key="1">
    <citation type="submission" date="2016-11" db="EMBL/GenBank/DDBJ databases">
        <authorList>
            <person name="Jaros S."/>
            <person name="Januszkiewicz K."/>
            <person name="Wedrychowicz H."/>
        </authorList>
    </citation>
    <scope>NUCLEOTIDE SEQUENCE [LARGE SCALE GENOMIC DNA]</scope>
    <source>
        <strain evidence="3 4">CGMCC 4.5723</strain>
    </source>
</reference>
<dbReference type="Proteomes" id="UP000184452">
    <property type="component" value="Unassembled WGS sequence"/>
</dbReference>
<proteinExistence type="predicted"/>
<dbReference type="AlphaFoldDB" id="A0A1M6UCD9"/>
<dbReference type="GO" id="GO:0006508">
    <property type="term" value="P:proteolysis"/>
    <property type="evidence" value="ECO:0007669"/>
    <property type="project" value="UniProtKB-KW"/>
</dbReference>
<dbReference type="STRING" id="758803.SAMN05421803_12733"/>
<dbReference type="EMBL" id="FQZK01000027">
    <property type="protein sequence ID" value="SHK66915.1"/>
    <property type="molecule type" value="Genomic_DNA"/>
</dbReference>
<name>A0A1M6UCD9_9ACTN</name>
<dbReference type="GO" id="GO:0080120">
    <property type="term" value="P:CAAX-box protein maturation"/>
    <property type="evidence" value="ECO:0007669"/>
    <property type="project" value="UniProtKB-ARBA"/>
</dbReference>
<dbReference type="InterPro" id="IPR042150">
    <property type="entry name" value="MmRce1-like"/>
</dbReference>
<evidence type="ECO:0000259" key="2">
    <source>
        <dbReference type="Pfam" id="PF02517"/>
    </source>
</evidence>
<evidence type="ECO:0000313" key="3">
    <source>
        <dbReference type="EMBL" id="SHK66915.1"/>
    </source>
</evidence>
<feature type="transmembrane region" description="Helical" evidence="1">
    <location>
        <begin position="74"/>
        <end position="100"/>
    </location>
</feature>
<keyword evidence="1" id="KW-0812">Transmembrane</keyword>
<evidence type="ECO:0000313" key="4">
    <source>
        <dbReference type="Proteomes" id="UP000184452"/>
    </source>
</evidence>
<keyword evidence="4" id="KW-1185">Reference proteome</keyword>
<keyword evidence="3" id="KW-0378">Hydrolase</keyword>
<evidence type="ECO:0000256" key="1">
    <source>
        <dbReference type="SAM" id="Phobius"/>
    </source>
</evidence>
<feature type="transmembrane region" description="Helical" evidence="1">
    <location>
        <begin position="106"/>
        <end position="126"/>
    </location>
</feature>
<feature type="transmembrane region" description="Helical" evidence="1">
    <location>
        <begin position="7"/>
        <end position="27"/>
    </location>
</feature>
<feature type="transmembrane region" description="Helical" evidence="1">
    <location>
        <begin position="232"/>
        <end position="252"/>
    </location>
</feature>
<dbReference type="PANTHER" id="PTHR35797">
    <property type="entry name" value="PROTEASE-RELATED"/>
    <property type="match status" value="1"/>
</dbReference>
<keyword evidence="1" id="KW-1133">Transmembrane helix</keyword>
<feature type="transmembrane region" description="Helical" evidence="1">
    <location>
        <begin position="33"/>
        <end position="54"/>
    </location>
</feature>
<feature type="domain" description="CAAX prenyl protease 2/Lysostaphin resistance protein A-like" evidence="2">
    <location>
        <begin position="117"/>
        <end position="214"/>
    </location>
</feature>
<keyword evidence="1" id="KW-0472">Membrane</keyword>
<dbReference type="GO" id="GO:0004175">
    <property type="term" value="F:endopeptidase activity"/>
    <property type="evidence" value="ECO:0007669"/>
    <property type="project" value="UniProtKB-ARBA"/>
</dbReference>
<keyword evidence="3" id="KW-0645">Protease</keyword>
<dbReference type="Pfam" id="PF02517">
    <property type="entry name" value="Rce1-like"/>
    <property type="match status" value="1"/>
</dbReference>
<protein>
    <submittedName>
        <fullName evidence="3">CAAX protease self-immunity</fullName>
    </submittedName>
</protein>
<dbReference type="PANTHER" id="PTHR35797:SF1">
    <property type="entry name" value="PROTEASE"/>
    <property type="match status" value="1"/>
</dbReference>
<organism evidence="3 4">
    <name type="scientific">Nocardiopsis flavescens</name>
    <dbReference type="NCBI Taxonomy" id="758803"/>
    <lineage>
        <taxon>Bacteria</taxon>
        <taxon>Bacillati</taxon>
        <taxon>Actinomycetota</taxon>
        <taxon>Actinomycetes</taxon>
        <taxon>Streptosporangiales</taxon>
        <taxon>Nocardiopsidaceae</taxon>
        <taxon>Nocardiopsis</taxon>
    </lineage>
</organism>
<sequence length="264" mass="27329">MPLRAAGLFIILVLIAITLVCGLFLLLDTPLPGWFVVVGRWLPALVALAVLRLVPLPGGPLRWMSLRPGGWRRLVGGGLAAVAALTAVYALSAAAAVLLGPAEPQPAAALLRFAVLLLPSVLLFSLSTLGEEAAWRGLLQQTLADLGFWRSSALISGVWVLFHVPLHGTMALQGALPWDMMAVTTAALFPLGLFLSAVTVRFGSVWPAVFAHALPLSALNLVSNAGDLGAGALWGLTAVTAALLTAAAYLFARVPAGGARRAGA</sequence>
<accession>A0A1M6UCD9</accession>
<gene>
    <name evidence="3" type="ORF">SAMN05421803_12733</name>
</gene>
<dbReference type="InterPro" id="IPR003675">
    <property type="entry name" value="Rce1/LyrA-like_dom"/>
</dbReference>